<dbReference type="SUPFAM" id="SSF63411">
    <property type="entry name" value="LuxS/MPP-like metallohydrolase"/>
    <property type="match status" value="2"/>
</dbReference>
<dbReference type="PANTHER" id="PTHR11851">
    <property type="entry name" value="METALLOPROTEASE"/>
    <property type="match status" value="1"/>
</dbReference>
<dbReference type="InterPro" id="IPR050361">
    <property type="entry name" value="MPP/UQCRC_Complex"/>
</dbReference>
<keyword evidence="7" id="KW-1185">Reference proteome</keyword>
<dbReference type="GO" id="GO:0046872">
    <property type="term" value="F:metal ion binding"/>
    <property type="evidence" value="ECO:0007669"/>
    <property type="project" value="InterPro"/>
</dbReference>
<feature type="domain" description="Peptidase M16 N-terminal" evidence="4">
    <location>
        <begin position="12"/>
        <end position="159"/>
    </location>
</feature>
<evidence type="ECO:0000313" key="7">
    <source>
        <dbReference type="Proteomes" id="UP001165427"/>
    </source>
</evidence>
<dbReference type="FunFam" id="3.30.830.10:FF:000008">
    <property type="entry name" value="Mitochondrial-processing peptidase subunit beta"/>
    <property type="match status" value="1"/>
</dbReference>
<evidence type="ECO:0000259" key="4">
    <source>
        <dbReference type="Pfam" id="PF00675"/>
    </source>
</evidence>
<dbReference type="PROSITE" id="PS00143">
    <property type="entry name" value="INSULINASE"/>
    <property type="match status" value="1"/>
</dbReference>
<evidence type="ECO:0000256" key="3">
    <source>
        <dbReference type="RuleBase" id="RU004447"/>
    </source>
</evidence>
<protein>
    <submittedName>
        <fullName evidence="6">Insulinase family protein</fullName>
    </submittedName>
</protein>
<dbReference type="InterPro" id="IPR011765">
    <property type="entry name" value="Pept_M16_N"/>
</dbReference>
<evidence type="ECO:0000259" key="5">
    <source>
        <dbReference type="Pfam" id="PF05193"/>
    </source>
</evidence>
<evidence type="ECO:0000256" key="1">
    <source>
        <dbReference type="ARBA" id="ARBA00001947"/>
    </source>
</evidence>
<dbReference type="Proteomes" id="UP001165427">
    <property type="component" value="Unassembled WGS sequence"/>
</dbReference>
<comment type="caution">
    <text evidence="6">The sequence shown here is derived from an EMBL/GenBank/DDBJ whole genome shotgun (WGS) entry which is preliminary data.</text>
</comment>
<sequence length="414" mass="46489">MPRKTILPNGIKIVSQHMPHVRSVSMGVWVDVGARDESDEQSGLSHFIEHMIFKGTTRRSAYDIAKAFDAIGGQTNAFTSTESTCYHARVMDTHLETMVEILSDIFLNSMFDPLEVERERPVILQEIGMVEDAPEEYVHLLAGETFWGDHPLGRSILGTRENIRSFSADTIKGFFHRFYHPERIVISVAGNLDHDRFVDLTGPAFAAIRNGQSLPERTTPRIEARNRTHARHLEQVHLCLATPGMAITDPRRFAFSLLNTLLGGNMSSRLFQEIRERRGLAYSVYSFMMSNVDAGMFGVYAGVGPSDVERTLALIRKQMDRLRHEPVSADELRDAKEFTKGNLWLAAESVDNQMVRLAQNEIHFGNYIPMAQVARSIDAVNAEDLQALATDLFREDRLCTTLLGPVETSGVQSP</sequence>
<feature type="domain" description="Peptidase M16 C-terminal" evidence="5">
    <location>
        <begin position="165"/>
        <end position="337"/>
    </location>
</feature>
<dbReference type="GO" id="GO:0004222">
    <property type="term" value="F:metalloendopeptidase activity"/>
    <property type="evidence" value="ECO:0007669"/>
    <property type="project" value="InterPro"/>
</dbReference>
<dbReference type="Pfam" id="PF00675">
    <property type="entry name" value="Peptidase_M16"/>
    <property type="match status" value="1"/>
</dbReference>
<reference evidence="6" key="1">
    <citation type="submission" date="2022-04" db="EMBL/GenBank/DDBJ databases">
        <title>Desulfatitalea alkaliphila sp. nov., a novel anaerobic sulfate-reducing bacterium isolated from terrestrial mud volcano, Taman Peninsula, Russia.</title>
        <authorList>
            <person name="Khomyakova M.A."/>
            <person name="Merkel A.Y."/>
            <person name="Slobodkin A.I."/>
        </authorList>
    </citation>
    <scope>NUCLEOTIDE SEQUENCE</scope>
    <source>
        <strain evidence="6">M08but</strain>
    </source>
</reference>
<organism evidence="6 7">
    <name type="scientific">Desulfatitalea alkaliphila</name>
    <dbReference type="NCBI Taxonomy" id="2929485"/>
    <lineage>
        <taxon>Bacteria</taxon>
        <taxon>Pseudomonadati</taxon>
        <taxon>Thermodesulfobacteriota</taxon>
        <taxon>Desulfobacteria</taxon>
        <taxon>Desulfobacterales</taxon>
        <taxon>Desulfosarcinaceae</taxon>
        <taxon>Desulfatitalea</taxon>
    </lineage>
</organism>
<dbReference type="GO" id="GO:0006508">
    <property type="term" value="P:proteolysis"/>
    <property type="evidence" value="ECO:0007669"/>
    <property type="project" value="InterPro"/>
</dbReference>
<dbReference type="Gene3D" id="3.30.830.10">
    <property type="entry name" value="Metalloenzyme, LuxS/M16 peptidase-like"/>
    <property type="match status" value="2"/>
</dbReference>
<evidence type="ECO:0000256" key="2">
    <source>
        <dbReference type="ARBA" id="ARBA00007261"/>
    </source>
</evidence>
<dbReference type="RefSeq" id="WP_246907621.1">
    <property type="nucleotide sequence ID" value="NZ_JALJRB010000011.1"/>
</dbReference>
<dbReference type="InterPro" id="IPR001431">
    <property type="entry name" value="Pept_M16_Zn_BS"/>
</dbReference>
<dbReference type="InterPro" id="IPR007863">
    <property type="entry name" value="Peptidase_M16_C"/>
</dbReference>
<gene>
    <name evidence="6" type="ORF">MRX98_11295</name>
</gene>
<name>A0AA41R9B1_9BACT</name>
<comment type="cofactor">
    <cofactor evidence="1">
        <name>Zn(2+)</name>
        <dbReference type="ChEBI" id="CHEBI:29105"/>
    </cofactor>
</comment>
<evidence type="ECO:0000313" key="6">
    <source>
        <dbReference type="EMBL" id="MCJ8501158.1"/>
    </source>
</evidence>
<dbReference type="Pfam" id="PF05193">
    <property type="entry name" value="Peptidase_M16_C"/>
    <property type="match status" value="1"/>
</dbReference>
<dbReference type="InterPro" id="IPR011249">
    <property type="entry name" value="Metalloenz_LuxS/M16"/>
</dbReference>
<dbReference type="PANTHER" id="PTHR11851:SF49">
    <property type="entry name" value="MITOCHONDRIAL-PROCESSING PEPTIDASE SUBUNIT ALPHA"/>
    <property type="match status" value="1"/>
</dbReference>
<proteinExistence type="inferred from homology"/>
<comment type="similarity">
    <text evidence="2 3">Belongs to the peptidase M16 family.</text>
</comment>
<dbReference type="AlphaFoldDB" id="A0AA41R9B1"/>
<accession>A0AA41R9B1</accession>
<dbReference type="EMBL" id="JALJRB010000011">
    <property type="protein sequence ID" value="MCJ8501158.1"/>
    <property type="molecule type" value="Genomic_DNA"/>
</dbReference>